<dbReference type="AlphaFoldDB" id="W3WX69"/>
<dbReference type="GO" id="GO:0030479">
    <property type="term" value="C:actin cortical patch"/>
    <property type="evidence" value="ECO:0007669"/>
    <property type="project" value="TreeGrafter"/>
</dbReference>
<reference evidence="5" key="1">
    <citation type="journal article" date="2015" name="BMC Genomics">
        <title>Genomic and transcriptomic analysis of the endophytic fungus Pestalotiopsis fici reveals its lifestyle and high potential for synthesis of natural products.</title>
        <authorList>
            <person name="Wang X."/>
            <person name="Zhang X."/>
            <person name="Liu L."/>
            <person name="Xiang M."/>
            <person name="Wang W."/>
            <person name="Sun X."/>
            <person name="Che Y."/>
            <person name="Guo L."/>
            <person name="Liu G."/>
            <person name="Guo L."/>
            <person name="Wang C."/>
            <person name="Yin W.B."/>
            <person name="Stadler M."/>
            <person name="Zhang X."/>
            <person name="Liu X."/>
        </authorList>
    </citation>
    <scope>NUCLEOTIDE SEQUENCE [LARGE SCALE GENOMIC DNA]</scope>
    <source>
        <strain evidence="5">W106-1 / CGMCC3.15140</strain>
    </source>
</reference>
<evidence type="ECO:0000313" key="5">
    <source>
        <dbReference type="Proteomes" id="UP000030651"/>
    </source>
</evidence>
<dbReference type="PANTHER" id="PTHR28208:SF2">
    <property type="entry name" value="PHOSPHATIDATE PHOSPHATASE APP1 CATALYTIC DOMAIN-CONTAINING PROTEIN"/>
    <property type="match status" value="1"/>
</dbReference>
<evidence type="ECO:0000256" key="1">
    <source>
        <dbReference type="SAM" id="Phobius"/>
    </source>
</evidence>
<dbReference type="Pfam" id="PF09949">
    <property type="entry name" value="APP1_cat"/>
    <property type="match status" value="1"/>
</dbReference>
<dbReference type="GO" id="GO:0008195">
    <property type="term" value="F:phosphatidate phosphatase activity"/>
    <property type="evidence" value="ECO:0007669"/>
    <property type="project" value="InterPro"/>
</dbReference>
<evidence type="ECO:0000259" key="3">
    <source>
        <dbReference type="Pfam" id="PF09949"/>
    </source>
</evidence>
<dbReference type="InterPro" id="IPR019236">
    <property type="entry name" value="APP1_cat"/>
</dbReference>
<evidence type="ECO:0000256" key="2">
    <source>
        <dbReference type="SAM" id="SignalP"/>
    </source>
</evidence>
<proteinExistence type="predicted"/>
<keyword evidence="1" id="KW-1133">Transmembrane helix</keyword>
<dbReference type="GeneID" id="19276358"/>
<dbReference type="OrthoDB" id="414243at2759"/>
<feature type="signal peptide" evidence="2">
    <location>
        <begin position="1"/>
        <end position="19"/>
    </location>
</feature>
<accession>W3WX69</accession>
<dbReference type="OMA" id="FTPWMNM"/>
<dbReference type="Proteomes" id="UP000030651">
    <property type="component" value="Unassembled WGS sequence"/>
</dbReference>
<dbReference type="InParanoid" id="W3WX69"/>
<feature type="chain" id="PRO_5004835173" description="Phosphatidate phosphatase APP1 catalytic domain-containing protein" evidence="2">
    <location>
        <begin position="20"/>
        <end position="503"/>
    </location>
</feature>
<dbReference type="InterPro" id="IPR052935">
    <property type="entry name" value="Mg2+_PAP"/>
</dbReference>
<name>W3WX69_PESFW</name>
<feature type="domain" description="Phosphatidate phosphatase APP1 catalytic" evidence="3">
    <location>
        <begin position="268"/>
        <end position="412"/>
    </location>
</feature>
<keyword evidence="5" id="KW-1185">Reference proteome</keyword>
<dbReference type="HOGENOM" id="CLU_024935_0_0_1"/>
<dbReference type="EMBL" id="KI912116">
    <property type="protein sequence ID" value="ETS77471.1"/>
    <property type="molecule type" value="Genomic_DNA"/>
</dbReference>
<dbReference type="KEGG" id="pfy:PFICI_11345"/>
<gene>
    <name evidence="4" type="ORF">PFICI_11345</name>
</gene>
<protein>
    <recommendedName>
        <fullName evidence="3">Phosphatidate phosphatase APP1 catalytic domain-containing protein</fullName>
    </recommendedName>
</protein>
<dbReference type="eggNOG" id="ENOG502QSDV">
    <property type="taxonomic scope" value="Eukaryota"/>
</dbReference>
<dbReference type="PANTHER" id="PTHR28208">
    <property type="entry name" value="PHOSPHATIDATE PHOSPHATASE APP1"/>
    <property type="match status" value="1"/>
</dbReference>
<organism evidence="4 5">
    <name type="scientific">Pestalotiopsis fici (strain W106-1 / CGMCC3.15140)</name>
    <dbReference type="NCBI Taxonomy" id="1229662"/>
    <lineage>
        <taxon>Eukaryota</taxon>
        <taxon>Fungi</taxon>
        <taxon>Dikarya</taxon>
        <taxon>Ascomycota</taxon>
        <taxon>Pezizomycotina</taxon>
        <taxon>Sordariomycetes</taxon>
        <taxon>Xylariomycetidae</taxon>
        <taxon>Amphisphaeriales</taxon>
        <taxon>Sporocadaceae</taxon>
        <taxon>Pestalotiopsis</taxon>
    </lineage>
</organism>
<dbReference type="RefSeq" id="XP_007838117.1">
    <property type="nucleotide sequence ID" value="XM_007839926.1"/>
</dbReference>
<sequence length="503" mass="55368">MSYKRGIVASWLFATVAVAAPAPEPVPHPMITPAPVLRRDYQRRDFDPASYVDSVISGIGSDVSSYVASGIPQYFQDLPVGDSVESSLSINDDDLKATPTQVLNIPGYANWTEQGWNVRVHGNVFKQPNITQEKVDDLANVFLIDTDIDSLPADQQAQARNLTREIFVVQQKDVNVTINFVNDVTVEPDASGGVINAEGGAQSIQLPYPTTDEGDFDTFVVLANTTGPNGGYMIAGNATDSIQSLNMYANGTDTGNATAYLVPPNGLTIISDIDDILRITKIYDPKEGLLNSFARPFTQWENMPEIYANWSASIPNFHFHYLTTTPEQVTRNYMEFIYKTYPLGSFDTRPLNFSDVSATLQIRRFLLDKIFQTFPDRKFVLMGDTTNSDVMKAYPALAKDYPGQVQCIFLRNTSATDSTDLFPYDTSGFEGLNQTQYMFFLHANDLTNLDIVGGNCYNSTIPQNVTFGYQGYGFGNAATSLGFGGSSAIALATFWFAVSLLLI</sequence>
<feature type="transmembrane region" description="Helical" evidence="1">
    <location>
        <begin position="481"/>
        <end position="502"/>
    </location>
</feature>
<evidence type="ECO:0000313" key="4">
    <source>
        <dbReference type="EMBL" id="ETS77471.1"/>
    </source>
</evidence>
<keyword evidence="1" id="KW-0812">Transmembrane</keyword>
<keyword evidence="1" id="KW-0472">Membrane</keyword>
<keyword evidence="2" id="KW-0732">Signal</keyword>